<dbReference type="PANTHER" id="PTHR12247:SF130">
    <property type="entry name" value="SAM DOMAIN-CONTAINING PROTEIN"/>
    <property type="match status" value="1"/>
</dbReference>
<evidence type="ECO:0000256" key="4">
    <source>
        <dbReference type="ARBA" id="ARBA00022771"/>
    </source>
</evidence>
<dbReference type="RefSeq" id="XP_033811304.1">
    <property type="nucleotide sequence ID" value="XM_033955413.1"/>
</dbReference>
<feature type="region of interest" description="Disordered" evidence="12">
    <location>
        <begin position="84"/>
        <end position="113"/>
    </location>
</feature>
<evidence type="ECO:0000256" key="7">
    <source>
        <dbReference type="ARBA" id="ARBA00023015"/>
    </source>
</evidence>
<dbReference type="Pfam" id="PF00536">
    <property type="entry name" value="SAM_1"/>
    <property type="match status" value="1"/>
</dbReference>
<dbReference type="GO" id="GO:0003682">
    <property type="term" value="F:chromatin binding"/>
    <property type="evidence" value="ECO:0007669"/>
    <property type="project" value="TreeGrafter"/>
</dbReference>
<evidence type="ECO:0000256" key="1">
    <source>
        <dbReference type="ARBA" id="ARBA00004123"/>
    </source>
</evidence>
<comment type="subcellular location">
    <subcellularLocation>
        <location evidence="1">Nucleus</location>
    </subcellularLocation>
</comment>
<dbReference type="CDD" id="cd09582">
    <property type="entry name" value="SAM_Scm-like-3MBT3_4"/>
    <property type="match status" value="1"/>
</dbReference>
<feature type="compositionally biased region" description="Polar residues" evidence="12">
    <location>
        <begin position="662"/>
        <end position="675"/>
    </location>
</feature>
<dbReference type="RefSeq" id="XP_033811302.1">
    <property type="nucleotide sequence ID" value="XM_033955411.1"/>
</dbReference>
<evidence type="ECO:0000256" key="2">
    <source>
        <dbReference type="ARBA" id="ARBA00022723"/>
    </source>
</evidence>
<evidence type="ECO:0000259" key="13">
    <source>
        <dbReference type="PROSITE" id="PS50105"/>
    </source>
</evidence>
<evidence type="ECO:0000256" key="8">
    <source>
        <dbReference type="ARBA" id="ARBA00023163"/>
    </source>
</evidence>
<evidence type="ECO:0000256" key="6">
    <source>
        <dbReference type="ARBA" id="ARBA00022853"/>
    </source>
</evidence>
<evidence type="ECO:0000313" key="17">
    <source>
        <dbReference type="RefSeq" id="XP_033811302.1"/>
    </source>
</evidence>
<evidence type="ECO:0000256" key="9">
    <source>
        <dbReference type="ARBA" id="ARBA00023242"/>
    </source>
</evidence>
<keyword evidence="7" id="KW-0805">Transcription regulation</keyword>
<evidence type="ECO:0000256" key="11">
    <source>
        <dbReference type="PROSITE-ProRule" id="PRU01143"/>
    </source>
</evidence>
<evidence type="ECO:0000256" key="5">
    <source>
        <dbReference type="ARBA" id="ARBA00022833"/>
    </source>
</evidence>
<dbReference type="CDD" id="cd20133">
    <property type="entry name" value="MBT_L3MBTL4_rpt1"/>
    <property type="match status" value="1"/>
</dbReference>
<feature type="region of interest" description="Disordered" evidence="12">
    <location>
        <begin position="610"/>
        <end position="694"/>
    </location>
</feature>
<dbReference type="RefSeq" id="XP_033811303.1">
    <property type="nucleotide sequence ID" value="XM_033955412.1"/>
</dbReference>
<dbReference type="Gene3D" id="1.10.150.50">
    <property type="entry name" value="Transcription Factor, Ets-1"/>
    <property type="match status" value="1"/>
</dbReference>
<dbReference type="FunFam" id="2.30.30.140:FF:000007">
    <property type="entry name" value="Lethal(3)malignant brain tumor-like protein 1"/>
    <property type="match status" value="2"/>
</dbReference>
<keyword evidence="9" id="KW-0539">Nucleus</keyword>
<name>A0A6P8S0H8_GEOSA</name>
<gene>
    <name evidence="15 16 17 18 19 20" type="primary">L3MBTL3</name>
</gene>
<dbReference type="AlphaFoldDB" id="A0A6P8S0H8"/>
<dbReference type="SMART" id="SM00561">
    <property type="entry name" value="MBT"/>
    <property type="match status" value="3"/>
</dbReference>
<dbReference type="GO" id="GO:0006325">
    <property type="term" value="P:chromatin organization"/>
    <property type="evidence" value="ECO:0007669"/>
    <property type="project" value="UniProtKB-KW"/>
</dbReference>
<dbReference type="PROSITE" id="PS50105">
    <property type="entry name" value="SAM_DOMAIN"/>
    <property type="match status" value="1"/>
</dbReference>
<feature type="repeat" description="MBT" evidence="10">
    <location>
        <begin position="232"/>
        <end position="332"/>
    </location>
</feature>
<dbReference type="GO" id="GO:0042393">
    <property type="term" value="F:histone binding"/>
    <property type="evidence" value="ECO:0007669"/>
    <property type="project" value="TreeGrafter"/>
</dbReference>
<keyword evidence="14" id="KW-1185">Reference proteome</keyword>
<dbReference type="PROSITE" id="PS51802">
    <property type="entry name" value="ZF_CCHHC"/>
    <property type="match status" value="1"/>
</dbReference>
<evidence type="ECO:0000313" key="14">
    <source>
        <dbReference type="Proteomes" id="UP000515159"/>
    </source>
</evidence>
<evidence type="ECO:0000313" key="16">
    <source>
        <dbReference type="RefSeq" id="XP_033811301.1"/>
    </source>
</evidence>
<feature type="compositionally biased region" description="Basic and acidic residues" evidence="12">
    <location>
        <begin position="142"/>
        <end position="152"/>
    </location>
</feature>
<dbReference type="InterPro" id="IPR001660">
    <property type="entry name" value="SAM"/>
</dbReference>
<dbReference type="Pfam" id="PF02820">
    <property type="entry name" value="MBT"/>
    <property type="match status" value="3"/>
</dbReference>
<organism evidence="14 17">
    <name type="scientific">Geotrypetes seraphini</name>
    <name type="common">Gaboon caecilian</name>
    <name type="synonym">Caecilia seraphini</name>
    <dbReference type="NCBI Taxonomy" id="260995"/>
    <lineage>
        <taxon>Eukaryota</taxon>
        <taxon>Metazoa</taxon>
        <taxon>Chordata</taxon>
        <taxon>Craniata</taxon>
        <taxon>Vertebrata</taxon>
        <taxon>Euteleostomi</taxon>
        <taxon>Amphibia</taxon>
        <taxon>Gymnophiona</taxon>
        <taxon>Geotrypetes</taxon>
    </lineage>
</organism>
<dbReference type="GeneID" id="117365242"/>
<evidence type="ECO:0000256" key="3">
    <source>
        <dbReference type="ARBA" id="ARBA00022737"/>
    </source>
</evidence>
<evidence type="ECO:0000313" key="20">
    <source>
        <dbReference type="RefSeq" id="XP_033811305.1"/>
    </source>
</evidence>
<keyword evidence="5" id="KW-0862">Zinc</keyword>
<dbReference type="GO" id="GO:0045892">
    <property type="term" value="P:negative regulation of DNA-templated transcription"/>
    <property type="evidence" value="ECO:0007669"/>
    <property type="project" value="TreeGrafter"/>
</dbReference>
<evidence type="ECO:0000313" key="18">
    <source>
        <dbReference type="RefSeq" id="XP_033811303.1"/>
    </source>
</evidence>
<dbReference type="CDD" id="cd20135">
    <property type="entry name" value="MBT_L3MBTL3_rpt2"/>
    <property type="match status" value="1"/>
</dbReference>
<evidence type="ECO:0000256" key="10">
    <source>
        <dbReference type="PROSITE-ProRule" id="PRU00459"/>
    </source>
</evidence>
<dbReference type="InterPro" id="IPR036060">
    <property type="entry name" value="Znf_C2H2C_sf"/>
</dbReference>
<dbReference type="OrthoDB" id="8188861at2759"/>
<dbReference type="InterPro" id="IPR002515">
    <property type="entry name" value="Znf_C2H2C"/>
</dbReference>
<dbReference type="KEGG" id="gsh:117365242"/>
<dbReference type="GO" id="GO:0005634">
    <property type="term" value="C:nucleus"/>
    <property type="evidence" value="ECO:0007669"/>
    <property type="project" value="UniProtKB-SubCell"/>
</dbReference>
<dbReference type="RefSeq" id="XP_033811300.1">
    <property type="nucleotide sequence ID" value="XM_033955409.1"/>
</dbReference>
<evidence type="ECO:0000313" key="19">
    <source>
        <dbReference type="RefSeq" id="XP_033811304.1"/>
    </source>
</evidence>
<keyword evidence="6" id="KW-0156">Chromatin regulator</keyword>
<dbReference type="PANTHER" id="PTHR12247">
    <property type="entry name" value="POLYCOMB GROUP PROTEIN"/>
    <property type="match status" value="1"/>
</dbReference>
<proteinExistence type="predicted"/>
<dbReference type="SUPFAM" id="SSF47769">
    <property type="entry name" value="SAM/Pointed domain"/>
    <property type="match status" value="1"/>
</dbReference>
<dbReference type="Gene3D" id="2.30.30.140">
    <property type="match status" value="3"/>
</dbReference>
<dbReference type="CTD" id="84456"/>
<evidence type="ECO:0000313" key="15">
    <source>
        <dbReference type="RefSeq" id="XP_033811300.1"/>
    </source>
</evidence>
<protein>
    <submittedName>
        <fullName evidence="15 16">Lethal(3)malignant brain tumor-like protein 3 isoform X1</fullName>
    </submittedName>
</protein>
<dbReference type="RefSeq" id="XP_033811305.1">
    <property type="nucleotide sequence ID" value="XM_033955414.1"/>
</dbReference>
<feature type="repeat" description="MBT" evidence="10">
    <location>
        <begin position="448"/>
        <end position="543"/>
    </location>
</feature>
<feature type="domain" description="SAM" evidence="13">
    <location>
        <begin position="768"/>
        <end position="832"/>
    </location>
</feature>
<dbReference type="SMART" id="SM00454">
    <property type="entry name" value="SAM"/>
    <property type="match status" value="1"/>
</dbReference>
<dbReference type="Pfam" id="PF01530">
    <property type="entry name" value="zf-C2HC"/>
    <property type="match status" value="1"/>
</dbReference>
<dbReference type="RefSeq" id="XP_033811301.1">
    <property type="nucleotide sequence ID" value="XM_033955410.1"/>
</dbReference>
<feature type="region of interest" description="Disordered" evidence="12">
    <location>
        <begin position="140"/>
        <end position="174"/>
    </location>
</feature>
<sequence length="835" mass="93320">MEYNVSEGKQDTTATQDFDVMSALDWKDGIATLPGSNIRFRLSEFGTLEIITEVEAEAIKSLALPTIATTTSITTVGLNSRASTPAAASPATVTPNTTEPEVPKGSMSDSNSGDKACTNCGHTGKMNSLENGRFCSRTCSQQHRDRESRESTTEVQSRLSSRGSGLGIGQVLDTDRPQRLRRKRKLLLDSGDEEEILEEDEEKNKISNFKGRRSTKQFKPIRLVAPAKKKVWNWITYLEEEKMPSAPLKFFREYQSFPQGKNGFKTGMKLEGMDPEHPSLFCVLTVAEVQGYRLRLHFDGYADCYDFWVNADSPDIHPIGWCEKTGHKLMPPKGYKDGDFTWASYLKNCKAQAVPKNLFKTLNTPVTPSGFRVGMKLEAVDKKNPSLMCVATIADMVENRLLIHFDNWDESYDYWCDASSPYIRPVGYCLETGTTLTTPPDYKDPKSFTWEKYLEETGSQAAPARAFKLRPAHGFQVNMKLEMVDRRNPMLIRVSTIVDKEDHRIKVHFDGWSSMFDYWVDADSPDIHPVGWCAKTGHTLQLPMGEERKRAPEGLLLSNAVGVAEVSAGTAGQVCPTPGCQGIGHVRGPRYGTHYTSMGCPYSDINLSRESSLPDRLSGEKPLSSSNMQKPKRPEMPTPPIDPQPDSPQSKKSTIADGEGSVGSSIHSLSEQSENSQDKDWPDEEPLVDSKLKPRKLGHSHTYIRLQLVKQEDDGKDSDFSLQQALHQSVFMSSLSPNPTHRVHLCWEQHCRLLPEVSGFTARNVSKWTVEEVANFVQRLPGCKEQAAIFKDEQIDGEAFLLLTQTDIVKILSIKLGPALKIYNAILMFRSAEED</sequence>
<feature type="compositionally biased region" description="Low complexity" evidence="12">
    <location>
        <begin position="84"/>
        <end position="100"/>
    </location>
</feature>
<dbReference type="SUPFAM" id="SSF63748">
    <property type="entry name" value="Tudor/PWWP/MBT"/>
    <property type="match status" value="3"/>
</dbReference>
<dbReference type="Proteomes" id="UP000515159">
    <property type="component" value="Chromosome 8"/>
</dbReference>
<keyword evidence="4 11" id="KW-0863">Zinc-finger</keyword>
<dbReference type="InterPro" id="IPR050548">
    <property type="entry name" value="PcG_chromatin_remod_factors"/>
</dbReference>
<accession>A0A6P8S0H8</accession>
<dbReference type="InterPro" id="IPR013761">
    <property type="entry name" value="SAM/pointed_sf"/>
</dbReference>
<keyword evidence="2" id="KW-0479">Metal-binding</keyword>
<keyword evidence="3" id="KW-0677">Repeat</keyword>
<dbReference type="SUPFAM" id="SSF103637">
    <property type="entry name" value="CCHHC domain"/>
    <property type="match status" value="1"/>
</dbReference>
<dbReference type="InterPro" id="IPR004092">
    <property type="entry name" value="Mbt"/>
</dbReference>
<dbReference type="Gene3D" id="4.10.320.30">
    <property type="match status" value="1"/>
</dbReference>
<reference evidence="15 16" key="1">
    <citation type="submission" date="2025-04" db="UniProtKB">
        <authorList>
            <consortium name="RefSeq"/>
        </authorList>
    </citation>
    <scope>IDENTIFICATION</scope>
</reference>
<dbReference type="GO" id="GO:0008270">
    <property type="term" value="F:zinc ion binding"/>
    <property type="evidence" value="ECO:0007669"/>
    <property type="project" value="UniProtKB-KW"/>
</dbReference>
<feature type="repeat" description="MBT" evidence="10">
    <location>
        <begin position="340"/>
        <end position="439"/>
    </location>
</feature>
<evidence type="ECO:0000256" key="12">
    <source>
        <dbReference type="SAM" id="MobiDB-lite"/>
    </source>
</evidence>
<keyword evidence="8" id="KW-0804">Transcription</keyword>
<dbReference type="PROSITE" id="PS51079">
    <property type="entry name" value="MBT"/>
    <property type="match status" value="3"/>
</dbReference>
<feature type="compositionally biased region" description="Pro residues" evidence="12">
    <location>
        <begin position="636"/>
        <end position="646"/>
    </location>
</feature>